<dbReference type="InterPro" id="IPR016634">
    <property type="entry name" value="CapW-like"/>
</dbReference>
<dbReference type="Pfam" id="PF26109">
    <property type="entry name" value="WHD_BrxR"/>
    <property type="match status" value="1"/>
</dbReference>
<evidence type="ECO:0000259" key="1">
    <source>
        <dbReference type="Pfam" id="PF13280"/>
    </source>
</evidence>
<evidence type="ECO:0000313" key="5">
    <source>
        <dbReference type="Proteomes" id="UP000610558"/>
    </source>
</evidence>
<dbReference type="RefSeq" id="WP_190762614.1">
    <property type="nucleotide sequence ID" value="NZ_JACXLD010000001.1"/>
</dbReference>
<dbReference type="InterPro" id="IPR026881">
    <property type="entry name" value="WYL_dom"/>
</dbReference>
<protein>
    <submittedName>
        <fullName evidence="4">WYL domain-containing protein</fullName>
    </submittedName>
</protein>
<evidence type="ECO:0000259" key="3">
    <source>
        <dbReference type="Pfam" id="PF26109"/>
    </source>
</evidence>
<feature type="domain" description="DNA-binding transcriptional repressor CapW C-terminal dimerisation" evidence="2">
    <location>
        <begin position="213"/>
        <end position="281"/>
    </location>
</feature>
<dbReference type="EMBL" id="JACXLD010000001">
    <property type="protein sequence ID" value="MBD2858153.1"/>
    <property type="molecule type" value="Genomic_DNA"/>
</dbReference>
<dbReference type="InterPro" id="IPR059019">
    <property type="entry name" value="WHD_CapW"/>
</dbReference>
<accession>A0A927GVJ8</accession>
<dbReference type="Pfam" id="PF26107">
    <property type="entry name" value="BrxR_CTD"/>
    <property type="match status" value="1"/>
</dbReference>
<dbReference type="Pfam" id="PF13280">
    <property type="entry name" value="WYL"/>
    <property type="match status" value="1"/>
</dbReference>
<organism evidence="4 5">
    <name type="scientific">Spongiibacter pelagi</name>
    <dbReference type="NCBI Taxonomy" id="2760804"/>
    <lineage>
        <taxon>Bacteria</taxon>
        <taxon>Pseudomonadati</taxon>
        <taxon>Pseudomonadota</taxon>
        <taxon>Gammaproteobacteria</taxon>
        <taxon>Cellvibrionales</taxon>
        <taxon>Spongiibacteraceae</taxon>
        <taxon>Spongiibacter</taxon>
    </lineage>
</organism>
<evidence type="ECO:0000313" key="4">
    <source>
        <dbReference type="EMBL" id="MBD2858153.1"/>
    </source>
</evidence>
<dbReference type="PANTHER" id="PTHR34580">
    <property type="match status" value="1"/>
</dbReference>
<dbReference type="AlphaFoldDB" id="A0A927GVJ8"/>
<dbReference type="PANTHER" id="PTHR34580:SF3">
    <property type="entry name" value="PROTEIN PAFB"/>
    <property type="match status" value="1"/>
</dbReference>
<keyword evidence="5" id="KW-1185">Reference proteome</keyword>
<dbReference type="Proteomes" id="UP000610558">
    <property type="component" value="Unassembled WGS sequence"/>
</dbReference>
<dbReference type="InterPro" id="IPR059020">
    <property type="entry name" value="CapW_CTD"/>
</dbReference>
<proteinExistence type="predicted"/>
<evidence type="ECO:0000259" key="2">
    <source>
        <dbReference type="Pfam" id="PF26107"/>
    </source>
</evidence>
<name>A0A927GVJ8_9GAMM</name>
<feature type="domain" description="DNA-binding transcriptional repressor CapW winged helix-turn-helix" evidence="3">
    <location>
        <begin position="11"/>
        <end position="93"/>
    </location>
</feature>
<gene>
    <name evidence="4" type="ORF">IB286_03965</name>
</gene>
<comment type="caution">
    <text evidence="4">The sequence shown here is derived from an EMBL/GenBank/DDBJ whole genome shotgun (WGS) entry which is preliminary data.</text>
</comment>
<sequence length="299" mass="34552">MNKPDWPIRWDLLLRYRLIEIVALWEGRLTTNHLQLAFGIGRQQASRDINAYLSEYAPDNLIYDRQLKGYKPNQGFSPKFTRGIADEYLQILNTQQDLINTFESLAPETRLTETITPPVRDLRPNVLAPITQAARESKRIEICYSSLRNPDPEYRVIQPHTVVFNGQRWHVRAFCEKNARYSDFVLSRISDEPDISLPGDNGADKDEAWQTRVTLKIQPDPRLSKSQRQLIERDYGMEKGKLVIETRGALVPYILQNLRIENEFPDTPPEVQQISLVNRNSVKQWLFDASEKSTSALSA</sequence>
<feature type="domain" description="WYL" evidence="1">
    <location>
        <begin position="126"/>
        <end position="191"/>
    </location>
</feature>
<dbReference type="PIRSF" id="PIRSF015558">
    <property type="entry name" value="Txn_reg_DeoR_prd"/>
    <property type="match status" value="1"/>
</dbReference>
<dbReference type="InterPro" id="IPR051534">
    <property type="entry name" value="CBASS_pafABC_assoc_protein"/>
</dbReference>
<dbReference type="PROSITE" id="PS52050">
    <property type="entry name" value="WYL"/>
    <property type="match status" value="1"/>
</dbReference>
<reference evidence="4" key="1">
    <citation type="submission" date="2020-09" db="EMBL/GenBank/DDBJ databases">
        <authorList>
            <person name="Yoon J.-W."/>
        </authorList>
    </citation>
    <scope>NUCLEOTIDE SEQUENCE</scope>
    <source>
        <strain evidence="4">KMU-158</strain>
    </source>
</reference>